<gene>
    <name evidence="1" type="ORF">KA717_23230</name>
</gene>
<proteinExistence type="predicted"/>
<evidence type="ECO:0000313" key="1">
    <source>
        <dbReference type="EMBL" id="UXE58902.1"/>
    </source>
</evidence>
<dbReference type="KEGG" id="wna:KA717_23230"/>
<dbReference type="AlphaFoldDB" id="A0A977PU39"/>
<sequence>MLLLSNRSLCGIERGKEIGKEIGALQNSRTAIKTVLQARLGSVTSDVENSLSEISDLSILNQILTIAATVNSLEDFRRSIGGIQSQLSITGN</sequence>
<dbReference type="Proteomes" id="UP001065613">
    <property type="component" value="Chromosome"/>
</dbReference>
<organism evidence="1">
    <name type="scientific">Woronichinia naegeliana WA131</name>
    <dbReference type="NCBI Taxonomy" id="2824559"/>
    <lineage>
        <taxon>Bacteria</taxon>
        <taxon>Bacillati</taxon>
        <taxon>Cyanobacteriota</taxon>
        <taxon>Cyanophyceae</taxon>
        <taxon>Synechococcales</taxon>
        <taxon>Coelosphaeriaceae</taxon>
        <taxon>Woronichinia</taxon>
    </lineage>
</organism>
<reference evidence="1" key="1">
    <citation type="submission" date="2021-04" db="EMBL/GenBank/DDBJ databases">
        <title>Genome sequence of Woronichinia naegeliana from Washington state freshwater lake bloom.</title>
        <authorList>
            <person name="Dreher T.W."/>
        </authorList>
    </citation>
    <scope>NUCLEOTIDE SEQUENCE</scope>
    <source>
        <strain evidence="1">WA131</strain>
    </source>
</reference>
<name>A0A977PU39_9CYAN</name>
<protein>
    <submittedName>
        <fullName evidence="1">Uncharacterized protein</fullName>
    </submittedName>
</protein>
<dbReference type="EMBL" id="CP073041">
    <property type="protein sequence ID" value="UXE58902.1"/>
    <property type="molecule type" value="Genomic_DNA"/>
</dbReference>
<accession>A0A977PU39</accession>